<comment type="subcellular location">
    <subcellularLocation>
        <location evidence="1">Nucleus</location>
    </subcellularLocation>
</comment>
<evidence type="ECO:0000259" key="8">
    <source>
        <dbReference type="SMART" id="SM00355"/>
    </source>
</evidence>
<feature type="domain" description="U1-type" evidence="9">
    <location>
        <begin position="302"/>
        <end position="336"/>
    </location>
</feature>
<gene>
    <name evidence="10" type="ORF">Prudu_015014</name>
</gene>
<dbReference type="GO" id="GO:0005634">
    <property type="term" value="C:nucleus"/>
    <property type="evidence" value="ECO:0007669"/>
    <property type="project" value="UniProtKB-SubCell"/>
</dbReference>
<dbReference type="AlphaFoldDB" id="A0A4Y1RI73"/>
<keyword evidence="3" id="KW-0677">Repeat</keyword>
<keyword evidence="6" id="KW-0539">Nucleus</keyword>
<dbReference type="PANTHER" id="PTHR46144">
    <property type="entry name" value="ZINC FINGER PROTEIN 385B-LIKE"/>
    <property type="match status" value="1"/>
</dbReference>
<keyword evidence="10" id="KW-0378">Hydrolase</keyword>
<evidence type="ECO:0000256" key="6">
    <source>
        <dbReference type="ARBA" id="ARBA00023242"/>
    </source>
</evidence>
<dbReference type="GO" id="GO:0016787">
    <property type="term" value="F:hydrolase activity"/>
    <property type="evidence" value="ECO:0007669"/>
    <property type="project" value="UniProtKB-KW"/>
</dbReference>
<feature type="domain" description="U1-type" evidence="9">
    <location>
        <begin position="365"/>
        <end position="399"/>
    </location>
</feature>
<dbReference type="InterPro" id="IPR036236">
    <property type="entry name" value="Znf_C2H2_sf"/>
</dbReference>
<dbReference type="GO" id="GO:0003676">
    <property type="term" value="F:nucleic acid binding"/>
    <property type="evidence" value="ECO:0007669"/>
    <property type="project" value="InterPro"/>
</dbReference>
<dbReference type="Pfam" id="PF12874">
    <property type="entry name" value="zf-met"/>
    <property type="match status" value="4"/>
</dbReference>
<sequence length="504" mass="54132">FELVAQIIVKRVFPTQTPFPTFPKHQILCANPTPSPTNHATIPSYTSPNSNFAPYISRAPDTMCANPTPSSTNHVTIPLYTNPNSNFTTKSHSQMFNPSQDSTNFTYHIPYQSNTINPNSNQRWLFPPPVVPSAVAFDPALRPPGTEPNVNSGSYSWTHVVFQAQTPFVEDPNAGSQNGAIQQAEPVGHEASIKSLNESLLVPTTSNSLWNSNGTNRCDVCNISCSSKENYEAHILGKKHQKKIRMQYNPTAATSNVLNNISLPSQTSSVGGQVIFGGSGVAAGAELETKRRKVVNGGAAVDSMVVCTICNVVCNSQEVYIKHLAGKRHKAQASLVAPNVGPYFAAVQSEVTGIWSKDPNKIKLIQSAWCEVCKVNCNSNDTYIKHLVGKKHQKNLEQLEKLKNDGSASTSNVPSVATNAIIGPMENPGAKGSQPEEDLETKKRKIISGGAAAGAVRTCTVCNVVCNSQTVFSSHLAGQKHAAMVKKQAEVGVAIRASQQITAS</sequence>
<feature type="domain" description="C2H2-type" evidence="8">
    <location>
        <begin position="368"/>
        <end position="392"/>
    </location>
</feature>
<protein>
    <submittedName>
        <fullName evidence="10">Putative endonuclease or glycosyl hydrolase with C2H2-type zinc finger domain</fullName>
    </submittedName>
</protein>
<evidence type="ECO:0000256" key="2">
    <source>
        <dbReference type="ARBA" id="ARBA00022723"/>
    </source>
</evidence>
<dbReference type="SMART" id="SM00451">
    <property type="entry name" value="ZnF_U1"/>
    <property type="match status" value="4"/>
</dbReference>
<evidence type="ECO:0000256" key="4">
    <source>
        <dbReference type="ARBA" id="ARBA00022771"/>
    </source>
</evidence>
<keyword evidence="10" id="KW-0255">Endonuclease</keyword>
<keyword evidence="10" id="KW-0540">Nuclease</keyword>
<dbReference type="Gene3D" id="3.30.160.60">
    <property type="entry name" value="Classic Zinc Finger"/>
    <property type="match status" value="4"/>
</dbReference>
<evidence type="ECO:0000256" key="3">
    <source>
        <dbReference type="ARBA" id="ARBA00022737"/>
    </source>
</evidence>
<keyword evidence="5" id="KW-0862">Zinc</keyword>
<accession>A0A4Y1RI73</accession>
<reference evidence="10" key="1">
    <citation type="journal article" date="2019" name="Science">
        <title>Mutation of a bHLH transcription factor allowed almond domestication.</title>
        <authorList>
            <person name="Sanchez-Perez R."/>
            <person name="Pavan S."/>
            <person name="Mazzeo R."/>
            <person name="Moldovan C."/>
            <person name="Aiese Cigliano R."/>
            <person name="Del Cueto J."/>
            <person name="Ricciardi F."/>
            <person name="Lotti C."/>
            <person name="Ricciardi L."/>
            <person name="Dicenta F."/>
            <person name="Lopez-Marques R.L."/>
            <person name="Lindberg Moller B."/>
        </authorList>
    </citation>
    <scope>NUCLEOTIDE SEQUENCE</scope>
</reference>
<keyword evidence="4" id="KW-0863">Zinc-finger</keyword>
<feature type="domain" description="C2H2-type" evidence="8">
    <location>
        <begin position="305"/>
        <end position="329"/>
    </location>
</feature>
<evidence type="ECO:0000256" key="1">
    <source>
        <dbReference type="ARBA" id="ARBA00004123"/>
    </source>
</evidence>
<dbReference type="SUPFAM" id="SSF57667">
    <property type="entry name" value="beta-beta-alpha zinc fingers"/>
    <property type="match status" value="4"/>
</dbReference>
<name>A0A4Y1RI73_PRUDU</name>
<dbReference type="PANTHER" id="PTHR46144:SF6">
    <property type="entry name" value="C2H2-TYPE DOMAIN-CONTAINING PROTEIN"/>
    <property type="match status" value="1"/>
</dbReference>
<keyword evidence="2" id="KW-0479">Metal-binding</keyword>
<dbReference type="GO" id="GO:0008270">
    <property type="term" value="F:zinc ion binding"/>
    <property type="evidence" value="ECO:0007669"/>
    <property type="project" value="UniProtKB-KW"/>
</dbReference>
<feature type="domain" description="U1-type" evidence="9">
    <location>
        <begin position="213"/>
        <end position="247"/>
    </location>
</feature>
<evidence type="ECO:0000256" key="5">
    <source>
        <dbReference type="ARBA" id="ARBA00022833"/>
    </source>
</evidence>
<dbReference type="InterPro" id="IPR013087">
    <property type="entry name" value="Znf_C2H2_type"/>
</dbReference>
<evidence type="ECO:0000259" key="9">
    <source>
        <dbReference type="SMART" id="SM00451"/>
    </source>
</evidence>
<evidence type="ECO:0000313" key="10">
    <source>
        <dbReference type="EMBL" id="BBH03992.1"/>
    </source>
</evidence>
<feature type="domain" description="C2H2-type" evidence="8">
    <location>
        <begin position="457"/>
        <end position="481"/>
    </location>
</feature>
<feature type="non-terminal residue" evidence="10">
    <location>
        <position position="1"/>
    </location>
</feature>
<dbReference type="GO" id="GO:0004519">
    <property type="term" value="F:endonuclease activity"/>
    <property type="evidence" value="ECO:0007669"/>
    <property type="project" value="UniProtKB-KW"/>
</dbReference>
<proteinExistence type="predicted"/>
<organism evidence="10">
    <name type="scientific">Prunus dulcis</name>
    <name type="common">Almond</name>
    <name type="synonym">Amygdalus dulcis</name>
    <dbReference type="NCBI Taxonomy" id="3755"/>
    <lineage>
        <taxon>Eukaryota</taxon>
        <taxon>Viridiplantae</taxon>
        <taxon>Streptophyta</taxon>
        <taxon>Embryophyta</taxon>
        <taxon>Tracheophyta</taxon>
        <taxon>Spermatophyta</taxon>
        <taxon>Magnoliopsida</taxon>
        <taxon>eudicotyledons</taxon>
        <taxon>Gunneridae</taxon>
        <taxon>Pentapetalae</taxon>
        <taxon>rosids</taxon>
        <taxon>fabids</taxon>
        <taxon>Rosales</taxon>
        <taxon>Rosaceae</taxon>
        <taxon>Amygdaloideae</taxon>
        <taxon>Amygdaleae</taxon>
        <taxon>Prunus</taxon>
    </lineage>
</organism>
<feature type="region of interest" description="Disordered" evidence="7">
    <location>
        <begin position="420"/>
        <end position="440"/>
    </location>
</feature>
<dbReference type="InterPro" id="IPR051868">
    <property type="entry name" value="ZN346_ZMAT4"/>
</dbReference>
<dbReference type="EMBL" id="AP019301">
    <property type="protein sequence ID" value="BBH03992.1"/>
    <property type="molecule type" value="Genomic_DNA"/>
</dbReference>
<dbReference type="SMART" id="SM00355">
    <property type="entry name" value="ZnF_C2H2"/>
    <property type="match status" value="4"/>
</dbReference>
<evidence type="ECO:0000256" key="7">
    <source>
        <dbReference type="SAM" id="MobiDB-lite"/>
    </source>
</evidence>
<feature type="domain" description="U1-type" evidence="9">
    <location>
        <begin position="454"/>
        <end position="488"/>
    </location>
</feature>
<dbReference type="InterPro" id="IPR003604">
    <property type="entry name" value="Matrin/U1-like-C_Znf_C2H2"/>
</dbReference>
<feature type="domain" description="C2H2-type" evidence="8">
    <location>
        <begin position="216"/>
        <end position="240"/>
    </location>
</feature>